<evidence type="ECO:0000256" key="2">
    <source>
        <dbReference type="ARBA" id="ARBA00013090"/>
    </source>
</evidence>
<evidence type="ECO:0000313" key="8">
    <source>
        <dbReference type="EMBL" id="MDQ0342412.1"/>
    </source>
</evidence>
<evidence type="ECO:0000313" key="9">
    <source>
        <dbReference type="Proteomes" id="UP001232343"/>
    </source>
</evidence>
<comment type="caution">
    <text evidence="8">The sequence shown here is derived from an EMBL/GenBank/DDBJ whole genome shotgun (WGS) entry which is preliminary data.</text>
</comment>
<name>A0ABU0D1Y0_9BACI</name>
<keyword evidence="9" id="KW-1185">Reference proteome</keyword>
<dbReference type="PROSITE" id="PS00924">
    <property type="entry name" value="ASP_GLU_RACEMASE_2"/>
    <property type="match status" value="1"/>
</dbReference>
<dbReference type="PANTHER" id="PTHR21198:SF2">
    <property type="entry name" value="GLUTAMATE RACEMASE"/>
    <property type="match status" value="1"/>
</dbReference>
<feature type="binding site" evidence="7">
    <location>
        <begin position="184"/>
        <end position="185"/>
    </location>
    <ligand>
        <name>substrate</name>
    </ligand>
</feature>
<evidence type="ECO:0000256" key="5">
    <source>
        <dbReference type="ARBA" id="ARBA00023235"/>
    </source>
</evidence>
<feature type="binding site" evidence="7">
    <location>
        <begin position="41"/>
        <end position="42"/>
    </location>
    <ligand>
        <name>substrate</name>
    </ligand>
</feature>
<feature type="active site" description="Proton donor/acceptor" evidence="7">
    <location>
        <position position="72"/>
    </location>
</feature>
<keyword evidence="3 7" id="KW-0133">Cell shape</keyword>
<dbReference type="InterPro" id="IPR033134">
    <property type="entry name" value="Asp/Glu_racemase_AS_2"/>
</dbReference>
<comment type="similarity">
    <text evidence="7">Belongs to the aspartate/glutamate racemases family.</text>
</comment>
<dbReference type="InterPro" id="IPR001920">
    <property type="entry name" value="Asp/Glu_race"/>
</dbReference>
<reference evidence="8 9" key="1">
    <citation type="submission" date="2023-07" db="EMBL/GenBank/DDBJ databases">
        <title>Genomic Encyclopedia of Type Strains, Phase IV (KMG-IV): sequencing the most valuable type-strain genomes for metagenomic binning, comparative biology and taxonomic classification.</title>
        <authorList>
            <person name="Goeker M."/>
        </authorList>
    </citation>
    <scope>NUCLEOTIDE SEQUENCE [LARGE SCALE GENOMIC DNA]</scope>
    <source>
        <strain evidence="8 9">DSM 27848</strain>
    </source>
</reference>
<dbReference type="HAMAP" id="MF_00258">
    <property type="entry name" value="Glu_racemase"/>
    <property type="match status" value="1"/>
</dbReference>
<dbReference type="Gene3D" id="3.40.50.1860">
    <property type="match status" value="2"/>
</dbReference>
<dbReference type="InterPro" id="IPR015942">
    <property type="entry name" value="Asp/Glu/hydantoin_racemase"/>
</dbReference>
<dbReference type="PANTHER" id="PTHR21198">
    <property type="entry name" value="GLUTAMATE RACEMASE"/>
    <property type="match status" value="1"/>
</dbReference>
<evidence type="ECO:0000256" key="6">
    <source>
        <dbReference type="ARBA" id="ARBA00023316"/>
    </source>
</evidence>
<protein>
    <recommendedName>
        <fullName evidence="2 7">Glutamate racemase</fullName>
        <ecNumber evidence="2 7">5.1.1.3</ecNumber>
    </recommendedName>
</protein>
<dbReference type="NCBIfam" id="NF002035">
    <property type="entry name" value="PRK00865.1-3"/>
    <property type="match status" value="1"/>
</dbReference>
<accession>A0ABU0D1Y0</accession>
<evidence type="ECO:0000256" key="3">
    <source>
        <dbReference type="ARBA" id="ARBA00022960"/>
    </source>
</evidence>
<comment type="function">
    <text evidence="7">Provides the (R)-glutamate required for cell wall biosynthesis.</text>
</comment>
<keyword evidence="5 7" id="KW-0413">Isomerase</keyword>
<gene>
    <name evidence="7" type="primary">murI</name>
    <name evidence="8" type="ORF">J2S14_001205</name>
</gene>
<dbReference type="Pfam" id="PF01177">
    <property type="entry name" value="Asp_Glu_race"/>
    <property type="match status" value="1"/>
</dbReference>
<dbReference type="GO" id="GO:0008881">
    <property type="term" value="F:glutamate racemase activity"/>
    <property type="evidence" value="ECO:0007669"/>
    <property type="project" value="UniProtKB-EC"/>
</dbReference>
<dbReference type="PROSITE" id="PS00923">
    <property type="entry name" value="ASP_GLU_RACEMASE_1"/>
    <property type="match status" value="1"/>
</dbReference>
<dbReference type="InterPro" id="IPR018187">
    <property type="entry name" value="Asp/Glu_racemase_AS_1"/>
</dbReference>
<evidence type="ECO:0000256" key="1">
    <source>
        <dbReference type="ARBA" id="ARBA00001602"/>
    </source>
</evidence>
<dbReference type="EMBL" id="JAUSUO010000001">
    <property type="protein sequence ID" value="MDQ0342412.1"/>
    <property type="molecule type" value="Genomic_DNA"/>
</dbReference>
<keyword evidence="6 7" id="KW-0961">Cell wall biogenesis/degradation</keyword>
<comment type="catalytic activity">
    <reaction evidence="1 7">
        <text>L-glutamate = D-glutamate</text>
        <dbReference type="Rhea" id="RHEA:12813"/>
        <dbReference type="ChEBI" id="CHEBI:29985"/>
        <dbReference type="ChEBI" id="CHEBI:29986"/>
        <dbReference type="EC" id="5.1.1.3"/>
    </reaction>
</comment>
<evidence type="ECO:0000256" key="4">
    <source>
        <dbReference type="ARBA" id="ARBA00022984"/>
    </source>
</evidence>
<dbReference type="Proteomes" id="UP001232343">
    <property type="component" value="Unassembled WGS sequence"/>
</dbReference>
<evidence type="ECO:0000256" key="7">
    <source>
        <dbReference type="HAMAP-Rule" id="MF_00258"/>
    </source>
</evidence>
<comment type="pathway">
    <text evidence="7">Cell wall biogenesis; peptidoglycan biosynthesis.</text>
</comment>
<dbReference type="SUPFAM" id="SSF53681">
    <property type="entry name" value="Aspartate/glutamate racemase"/>
    <property type="match status" value="2"/>
</dbReference>
<organism evidence="8 9">
    <name type="scientific">Lederbergia wuyishanensis</name>
    <dbReference type="NCBI Taxonomy" id="1347903"/>
    <lineage>
        <taxon>Bacteria</taxon>
        <taxon>Bacillati</taxon>
        <taxon>Bacillota</taxon>
        <taxon>Bacilli</taxon>
        <taxon>Bacillales</taxon>
        <taxon>Bacillaceae</taxon>
        <taxon>Lederbergia</taxon>
    </lineage>
</organism>
<sequence length="272" mass="29950">MEQAIGVIDSGVGGLTVAKEIMRQMPNEIIYYVGDTARCPYGPRPEAEVRKFTLQMAGFLVKRDIKMLVIACNTATAVVLEELKTILNIPVVGVISPGSRAALKVTENKKIGILGTIGTIKSEAYARELKLINHQVEVLQLACPKFVPIVESFEYQSNVAKKVVAETLTPLIGSEIDTLVLGCTHYPLLGPIIENVMGPNVKVISSGEETAQEVSTILDYKNLLNTSPEKPKHIFFTTGSRKIFKRIACDWLNENDLHIEFANLANQEKELN</sequence>
<keyword evidence="4 7" id="KW-0573">Peptidoglycan synthesis</keyword>
<dbReference type="RefSeq" id="WP_244680574.1">
    <property type="nucleotide sequence ID" value="NZ_JALIRM010000001.1"/>
</dbReference>
<feature type="binding site" evidence="7">
    <location>
        <begin position="73"/>
        <end position="74"/>
    </location>
    <ligand>
        <name>substrate</name>
    </ligand>
</feature>
<proteinExistence type="inferred from homology"/>
<feature type="active site" description="Proton donor/acceptor" evidence="7">
    <location>
        <position position="183"/>
    </location>
</feature>
<feature type="binding site" evidence="7">
    <location>
        <begin position="9"/>
        <end position="10"/>
    </location>
    <ligand>
        <name>substrate</name>
    </ligand>
</feature>
<dbReference type="EC" id="5.1.1.3" evidence="2 7"/>
<dbReference type="NCBIfam" id="TIGR00067">
    <property type="entry name" value="glut_race"/>
    <property type="match status" value="1"/>
</dbReference>
<dbReference type="InterPro" id="IPR004391">
    <property type="entry name" value="Glu_race"/>
</dbReference>